<feature type="transmembrane region" description="Helical" evidence="1">
    <location>
        <begin position="39"/>
        <end position="59"/>
    </location>
</feature>
<accession>A0ABW1LBX1</accession>
<gene>
    <name evidence="2" type="ORF">ACFPYN_17410</name>
</gene>
<protein>
    <submittedName>
        <fullName evidence="2">Permease</fullName>
    </submittedName>
</protein>
<evidence type="ECO:0000256" key="1">
    <source>
        <dbReference type="SAM" id="Phobius"/>
    </source>
</evidence>
<feature type="transmembrane region" description="Helical" evidence="1">
    <location>
        <begin position="12"/>
        <end position="33"/>
    </location>
</feature>
<keyword evidence="3" id="KW-1185">Reference proteome</keyword>
<keyword evidence="1" id="KW-0472">Membrane</keyword>
<evidence type="ECO:0000313" key="2">
    <source>
        <dbReference type="EMBL" id="MFC6041194.1"/>
    </source>
</evidence>
<comment type="caution">
    <text evidence="2">The sequence shown here is derived from an EMBL/GenBank/DDBJ whole genome shotgun (WGS) entry which is preliminary data.</text>
</comment>
<sequence length="77" mass="9277">MWSFNTFKDKRYWILLIPAIIILVLFAVFNPDYILGNTYILPFSLLIYAALFWSTYHLWKYFGDKKKKNNTDDDCDL</sequence>
<name>A0ABW1LBX1_9BACL</name>
<keyword evidence="1" id="KW-0812">Transmembrane</keyword>
<evidence type="ECO:0000313" key="3">
    <source>
        <dbReference type="Proteomes" id="UP001596170"/>
    </source>
</evidence>
<reference evidence="3" key="1">
    <citation type="journal article" date="2019" name="Int. J. Syst. Evol. Microbiol.">
        <title>The Global Catalogue of Microorganisms (GCM) 10K type strain sequencing project: providing services to taxonomists for standard genome sequencing and annotation.</title>
        <authorList>
            <consortium name="The Broad Institute Genomics Platform"/>
            <consortium name="The Broad Institute Genome Sequencing Center for Infectious Disease"/>
            <person name="Wu L."/>
            <person name="Ma J."/>
        </authorList>
    </citation>
    <scope>NUCLEOTIDE SEQUENCE [LARGE SCALE GENOMIC DNA]</scope>
    <source>
        <strain evidence="3">CCUG 54527</strain>
    </source>
</reference>
<proteinExistence type="predicted"/>
<keyword evidence="1" id="KW-1133">Transmembrane helix</keyword>
<dbReference type="Proteomes" id="UP001596170">
    <property type="component" value="Unassembled WGS sequence"/>
</dbReference>
<dbReference type="EMBL" id="JBHSRI010000036">
    <property type="protein sequence ID" value="MFC6041194.1"/>
    <property type="molecule type" value="Genomic_DNA"/>
</dbReference>
<dbReference type="RefSeq" id="WP_377735907.1">
    <property type="nucleotide sequence ID" value="NZ_JBHSRI010000036.1"/>
</dbReference>
<organism evidence="2 3">
    <name type="scientific">Paenisporosarcina macmurdoensis</name>
    <dbReference type="NCBI Taxonomy" id="212659"/>
    <lineage>
        <taxon>Bacteria</taxon>
        <taxon>Bacillati</taxon>
        <taxon>Bacillota</taxon>
        <taxon>Bacilli</taxon>
        <taxon>Bacillales</taxon>
        <taxon>Caryophanaceae</taxon>
        <taxon>Paenisporosarcina</taxon>
    </lineage>
</organism>